<dbReference type="EMBL" id="KZ293457">
    <property type="protein sequence ID" value="PBK63638.1"/>
    <property type="molecule type" value="Genomic_DNA"/>
</dbReference>
<proteinExistence type="predicted"/>
<feature type="compositionally biased region" description="Basic and acidic residues" evidence="1">
    <location>
        <begin position="47"/>
        <end position="58"/>
    </location>
</feature>
<evidence type="ECO:0000313" key="3">
    <source>
        <dbReference type="Proteomes" id="UP000218334"/>
    </source>
</evidence>
<feature type="region of interest" description="Disordered" evidence="1">
    <location>
        <begin position="26"/>
        <end position="147"/>
    </location>
</feature>
<feature type="region of interest" description="Disordered" evidence="1">
    <location>
        <begin position="220"/>
        <end position="249"/>
    </location>
</feature>
<reference evidence="3" key="1">
    <citation type="journal article" date="2017" name="Nat. Ecol. Evol.">
        <title>Genome expansion and lineage-specific genetic innovations in the forest pathogenic fungi Armillaria.</title>
        <authorList>
            <person name="Sipos G."/>
            <person name="Prasanna A.N."/>
            <person name="Walter M.C."/>
            <person name="O'Connor E."/>
            <person name="Balint B."/>
            <person name="Krizsan K."/>
            <person name="Kiss B."/>
            <person name="Hess J."/>
            <person name="Varga T."/>
            <person name="Slot J."/>
            <person name="Riley R."/>
            <person name="Boka B."/>
            <person name="Rigling D."/>
            <person name="Barry K."/>
            <person name="Lee J."/>
            <person name="Mihaltcheva S."/>
            <person name="LaButti K."/>
            <person name="Lipzen A."/>
            <person name="Waldron R."/>
            <person name="Moloney N.M."/>
            <person name="Sperisen C."/>
            <person name="Kredics L."/>
            <person name="Vagvoelgyi C."/>
            <person name="Patrignani A."/>
            <person name="Fitzpatrick D."/>
            <person name="Nagy I."/>
            <person name="Doyle S."/>
            <person name="Anderson J.B."/>
            <person name="Grigoriev I.V."/>
            <person name="Gueldener U."/>
            <person name="Muensterkoetter M."/>
            <person name="Nagy L.G."/>
        </authorList>
    </citation>
    <scope>NUCLEOTIDE SEQUENCE [LARGE SCALE GENOMIC DNA]</scope>
    <source>
        <strain evidence="3">28-4</strain>
    </source>
</reference>
<feature type="region of interest" description="Disordered" evidence="1">
    <location>
        <begin position="557"/>
        <end position="604"/>
    </location>
</feature>
<feature type="region of interest" description="Disordered" evidence="1">
    <location>
        <begin position="619"/>
        <end position="646"/>
    </location>
</feature>
<dbReference type="AlphaFoldDB" id="A0A2H3BC76"/>
<feature type="region of interest" description="Disordered" evidence="1">
    <location>
        <begin position="774"/>
        <end position="816"/>
    </location>
</feature>
<feature type="compositionally biased region" description="Basic and acidic residues" evidence="1">
    <location>
        <begin position="97"/>
        <end position="107"/>
    </location>
</feature>
<keyword evidence="3" id="KW-1185">Reference proteome</keyword>
<protein>
    <submittedName>
        <fullName evidence="2">Uncharacterized protein</fullName>
    </submittedName>
</protein>
<feature type="region of interest" description="Disordered" evidence="1">
    <location>
        <begin position="335"/>
        <end position="369"/>
    </location>
</feature>
<evidence type="ECO:0000313" key="2">
    <source>
        <dbReference type="EMBL" id="PBK63638.1"/>
    </source>
</evidence>
<gene>
    <name evidence="2" type="ORF">ARMSODRAFT_530229</name>
</gene>
<accession>A0A2H3BC76</accession>
<feature type="compositionally biased region" description="Basic and acidic residues" evidence="1">
    <location>
        <begin position="222"/>
        <end position="237"/>
    </location>
</feature>
<feature type="compositionally biased region" description="Pro residues" evidence="1">
    <location>
        <begin position="125"/>
        <end position="144"/>
    </location>
</feature>
<feature type="compositionally biased region" description="Low complexity" evidence="1">
    <location>
        <begin position="624"/>
        <end position="633"/>
    </location>
</feature>
<dbReference type="STRING" id="1076256.A0A2H3BC76"/>
<feature type="region of interest" description="Disordered" evidence="1">
    <location>
        <begin position="284"/>
        <end position="315"/>
    </location>
</feature>
<organism evidence="2 3">
    <name type="scientific">Armillaria solidipes</name>
    <dbReference type="NCBI Taxonomy" id="1076256"/>
    <lineage>
        <taxon>Eukaryota</taxon>
        <taxon>Fungi</taxon>
        <taxon>Dikarya</taxon>
        <taxon>Basidiomycota</taxon>
        <taxon>Agaricomycotina</taxon>
        <taxon>Agaricomycetes</taxon>
        <taxon>Agaricomycetidae</taxon>
        <taxon>Agaricales</taxon>
        <taxon>Marasmiineae</taxon>
        <taxon>Physalacriaceae</taxon>
        <taxon>Armillaria</taxon>
    </lineage>
</organism>
<evidence type="ECO:0000256" key="1">
    <source>
        <dbReference type="SAM" id="MobiDB-lite"/>
    </source>
</evidence>
<name>A0A2H3BC76_9AGAR</name>
<feature type="compositionally biased region" description="Polar residues" evidence="1">
    <location>
        <begin position="785"/>
        <end position="799"/>
    </location>
</feature>
<dbReference type="Proteomes" id="UP000218334">
    <property type="component" value="Unassembled WGS sequence"/>
</dbReference>
<sequence>MKNENVDVLDPRDQRKLAVAKLKLAASFPRLKGGRRPQMVQPESVGDGEKVQDNRDQTPDTDTPSPESIEPQVEVDAQIQEPSTEETEVTAVRPPHNHSDSSPKHDTTVPTHLFRSSIPNHRLSSPPPPSPSLIPPPPLPPLPPLDQRNRLQLRRSYSTIRRQTAIHTFTGDVYDLPLSPAATPPPLRVRPRCNLTVTGDERLLIEHPLKHKQRLNILTPRVPKEVDAEANSGKDRSAATTNSLRTPPMPLLLTPPPTPSPQIQHHPDILPNIRARFRAPKHFPSTSAIPKRMKSSPLLTLNKKSTEQDRPAPARWRGVVVEEEDDERSEMLFQYSDLPPNIPERAPINGSSSRDPRSSDVPLNISTEPARTGTVNVPVYLSHRTPSKRHTLPTSSYLTPRQDRVQGKDAEEEILYPSGPYRLRSPYDTGYGPEIRLPIDDDDIDREKDNEFSIDRAPSSTSVSYLRQDAYDSFPCAPSNSRHNVVVESKIPSDTTSFQTPPSLPPVAVLSTSLARTSDEPVSSWSLPFQLSAVASPAQGDPIPLSTDFMDLDGRTLGIDTSKRSGGDTTSTSTWERIVSSRSSSHSRTNSFGPREALDRTDSSISREWDGSTLVTRQSEIMQSSSASASVSALTRPSVSPGPLTSGVDYLQYQSSKLFPYPGMRKLEEECRLRGRIGGSLPTPDVSILGSGVEGEQVPTSAKSFNTLPAVELGVEHRIGHQTSDATMRYQYLNSSATVPLSSQQDDFSISSAGSSLSKLPTVRKWLKAKKSKFLSSSSPPGDGASNTASLSRPTQDNETVPEHEEPPINGTGTLFDMGYAETIPVSLTDVSKDEMHF</sequence>